<dbReference type="AlphaFoldDB" id="A0A2S5IZP4"/>
<dbReference type="PANTHER" id="PTHR12147">
    <property type="entry name" value="METALLOPEPTIDASE M28 FAMILY MEMBER"/>
    <property type="match status" value="1"/>
</dbReference>
<sequence length="345" mass="35992">MRATSGKAVLVALALAVTLAVAVWFGAAASQSPFPLVPHPTSNAPMRQALENADYAEHLAALQEIADGNGGNRTAGTSGYSASAEYVEEVLRDAGYAPVRQPFTFGHGRDAERIDSFNVLADTAGDGAHTIVVGAHLDSVRDGPGINDNGSGVAAVLEIARWVAASGGELRNRVRFAFWGAEEDGLEGSKQYVEQLTDDERDQTVLNLNIDMAGSPNGARFVHDGDGSEFGGRPPEGSDQIEKVFRDYFSAVELPVEATAFDGGSDYDAFQDAGIAVGGLFAGDVGMKSATEAEEQGGEAGVAHDPCYHRSCDDVDNVDLDLVAEMAAALGHATMAFAQGTPATQ</sequence>
<organism evidence="3 4">
    <name type="scientific">Arthrobacter pityocampae</name>
    <dbReference type="NCBI Taxonomy" id="547334"/>
    <lineage>
        <taxon>Bacteria</taxon>
        <taxon>Bacillati</taxon>
        <taxon>Actinomycetota</taxon>
        <taxon>Actinomycetes</taxon>
        <taxon>Micrococcales</taxon>
        <taxon>Micrococcaceae</taxon>
        <taxon>Arthrobacter</taxon>
    </lineage>
</organism>
<keyword evidence="4" id="KW-1185">Reference proteome</keyword>
<protein>
    <submittedName>
        <fullName evidence="3">Aminopeptidase</fullName>
    </submittedName>
</protein>
<feature type="chain" id="PRO_5039517089" evidence="1">
    <location>
        <begin position="23"/>
        <end position="345"/>
    </location>
</feature>
<feature type="signal peptide" evidence="1">
    <location>
        <begin position="1"/>
        <end position="22"/>
    </location>
</feature>
<dbReference type="GO" id="GO:0004177">
    <property type="term" value="F:aminopeptidase activity"/>
    <property type="evidence" value="ECO:0007669"/>
    <property type="project" value="UniProtKB-KW"/>
</dbReference>
<comment type="caution">
    <text evidence="3">The sequence shown here is derived from an EMBL/GenBank/DDBJ whole genome shotgun (WGS) entry which is preliminary data.</text>
</comment>
<evidence type="ECO:0000256" key="1">
    <source>
        <dbReference type="SAM" id="SignalP"/>
    </source>
</evidence>
<dbReference type="OrthoDB" id="345880at2"/>
<dbReference type="Gene3D" id="3.40.630.10">
    <property type="entry name" value="Zn peptidases"/>
    <property type="match status" value="1"/>
</dbReference>
<dbReference type="PANTHER" id="PTHR12147:SF26">
    <property type="entry name" value="PEPTIDASE M28 DOMAIN-CONTAINING PROTEIN"/>
    <property type="match status" value="1"/>
</dbReference>
<dbReference type="Proteomes" id="UP000239297">
    <property type="component" value="Unassembled WGS sequence"/>
</dbReference>
<evidence type="ECO:0000259" key="2">
    <source>
        <dbReference type="Pfam" id="PF04389"/>
    </source>
</evidence>
<dbReference type="GO" id="GO:0008235">
    <property type="term" value="F:metalloexopeptidase activity"/>
    <property type="evidence" value="ECO:0007669"/>
    <property type="project" value="InterPro"/>
</dbReference>
<gene>
    <name evidence="3" type="ORF">C4K88_05150</name>
</gene>
<dbReference type="InterPro" id="IPR045175">
    <property type="entry name" value="M28_fam"/>
</dbReference>
<dbReference type="InterPro" id="IPR007484">
    <property type="entry name" value="Peptidase_M28"/>
</dbReference>
<evidence type="ECO:0000313" key="3">
    <source>
        <dbReference type="EMBL" id="PPB50062.1"/>
    </source>
</evidence>
<dbReference type="GO" id="GO:0006508">
    <property type="term" value="P:proteolysis"/>
    <property type="evidence" value="ECO:0007669"/>
    <property type="project" value="InterPro"/>
</dbReference>
<reference evidence="3 4" key="1">
    <citation type="journal article" date="2014" name="Int. J. Syst. Evol. Microbiol.">
        <title>Arthrobacter pityocampae sp. nov., isolated from Thaumetopoea pityocampa (Lep., Thaumetopoeidae).</title>
        <authorList>
            <person name="Ince I.A."/>
            <person name="Demirbag Z."/>
            <person name="Kati H."/>
        </authorList>
    </citation>
    <scope>NUCLEOTIDE SEQUENCE [LARGE SCALE GENOMIC DNA]</scope>
    <source>
        <strain evidence="3 4">Tp2</strain>
    </source>
</reference>
<keyword evidence="3" id="KW-0645">Protease</keyword>
<dbReference type="RefSeq" id="WP_104120555.1">
    <property type="nucleotide sequence ID" value="NZ_PRKW01000002.1"/>
</dbReference>
<keyword evidence="3" id="KW-0378">Hydrolase</keyword>
<dbReference type="SUPFAM" id="SSF53187">
    <property type="entry name" value="Zn-dependent exopeptidases"/>
    <property type="match status" value="1"/>
</dbReference>
<dbReference type="EMBL" id="PRKW01000002">
    <property type="protein sequence ID" value="PPB50062.1"/>
    <property type="molecule type" value="Genomic_DNA"/>
</dbReference>
<evidence type="ECO:0000313" key="4">
    <source>
        <dbReference type="Proteomes" id="UP000239297"/>
    </source>
</evidence>
<name>A0A2S5IZP4_9MICC</name>
<accession>A0A2S5IZP4</accession>
<feature type="domain" description="Peptidase M28" evidence="2">
    <location>
        <begin position="118"/>
        <end position="330"/>
    </location>
</feature>
<dbReference type="Pfam" id="PF04389">
    <property type="entry name" value="Peptidase_M28"/>
    <property type="match status" value="1"/>
</dbReference>
<keyword evidence="3" id="KW-0031">Aminopeptidase</keyword>
<keyword evidence="1" id="KW-0732">Signal</keyword>
<proteinExistence type="predicted"/>